<gene>
    <name evidence="5" type="ORF">AOCH_003344</name>
</gene>
<dbReference type="GO" id="GO:1902369">
    <property type="term" value="P:negative regulation of RNA catabolic process"/>
    <property type="evidence" value="ECO:0007669"/>
    <property type="project" value="TreeGrafter"/>
</dbReference>
<comment type="caution">
    <text evidence="5">The sequence shown here is derived from an EMBL/GenBank/DDBJ whole genome shotgun (WGS) entry which is preliminary data.</text>
</comment>
<keyword evidence="3" id="KW-0539">Nucleus</keyword>
<dbReference type="InterPro" id="IPR013633">
    <property type="entry name" value="NRDE-2"/>
</dbReference>
<dbReference type="GO" id="GO:0031048">
    <property type="term" value="P:regulatory ncRNA-mediated heterochromatin formation"/>
    <property type="evidence" value="ECO:0007669"/>
    <property type="project" value="TreeGrafter"/>
</dbReference>
<sequence length="1153" mass="131833">MDSSGSQEKTAVPRFASFKPQPPTKLPSRERSERDERPRHHSKHQSRHRSHRDGRSRSRERRRDRKEPHSRKEAGRRGLEHEQTPISRSAVREPSEDVKDLYVVDLKGDKYNLIYGTIHRYSVPRYYRFGAGRVLGLPSNNRIDRDTAGENEIVVKPETWRTDSSKPKAKSLFSKLDNQPTKLLRVRPTSFVDNADFSKDFLPLKASRSRQPKDDLEASDTEDDKYGYRSIHGKLKHSEDISSGLESMSDLESGGEGPRDDLDVEVKQRSAQLYRNIERNSTDVKAWLQLIGHQELVLRGSAKQSSSLTNAEQKSLADIKLSLYEKALKKVGQSSSRDRLLLGLLEEGAKLWDTKKLLAQWHSILKSNSQFISLWIKYLDFRQTEFLNFTYSQCLTTFIECLNLNKATSDSPGKTQVQMYLFLRLTLFLRETGYAEHATALWQAIFEFTFFRPNDLDANTSTDQVLSAFADFWDSEVARIGDAGAKGWKNMSTASFHPKVFEPQFNLELKSIMPSWAACERECILNAQLPARSLDEPSDDPYRVILASDLKEFLPLVSSADSKSELIDSFLYFCQLPPFITTHNFKTTGRWMGDGFLRNELVSTSFSALTDWLPNLSTDTDPEVVSPTMFPNQHFIPALETYFTDPKTWFSSFGAWVKATSDPACVVVRDWNRRTLRLLVEAMPQNDDLAEYAVAVEFVCNNKEAKKYAKSLLKKRPSNLRLYNSYALMEWRTGNHAAADHVWATAVSMSNTFSSDDRISNILLWHTWIWELLEARKIAHASHLLASMPQSNVDLKAFHDISSQPEFSPTVLLKIHNHLLETQESAFINGNVDIIRACTDCQAILLYLTHSQDLSKCLEAYNASINRISSFPGSADTFKSYTIELLHQSRARLIYYHLRASKLYQPSYIRTLLAESIALFPHNTIFLSLFSWNESRFRIEERVRDIIRDITTASQHHHHYDDDDDDPSTTPTQIPITTHLFSIYTELNRPVYAGSTLHSARAAFENAIGEQPGTSSPSSSLGSGAHSSPSLWKLYILFELSRNEVNRAKDVFYRAMRACPWSKEILMLAFSHLRDDVICRRTGDNPRQGEKGMPFHDLCRLYNVLVEKELRIHLDIERELDDLASQMEQKSLALGMPIAIPDDLDSEDEPMQM</sequence>
<dbReference type="OrthoDB" id="297219at2759"/>
<dbReference type="Gene3D" id="1.25.40.10">
    <property type="entry name" value="Tetratricopeptide repeat domain"/>
    <property type="match status" value="1"/>
</dbReference>
<reference evidence="5 6" key="1">
    <citation type="submission" date="2015-02" db="EMBL/GenBank/DDBJ databases">
        <title>Draft Genome Sequences of Two Closely-Related Aflatoxigenic Aspergillus Species Obtained from the Cote d'Ivoire.</title>
        <authorList>
            <person name="Moore G.G."/>
            <person name="Beltz S.B."/>
            <person name="Mack B.M."/>
        </authorList>
    </citation>
    <scope>NUCLEOTIDE SEQUENCE [LARGE SCALE GENOMIC DNA]</scope>
    <source>
        <strain evidence="5 6">SRRC1432</strain>
    </source>
</reference>
<evidence type="ECO:0000256" key="2">
    <source>
        <dbReference type="ARBA" id="ARBA00009265"/>
    </source>
</evidence>
<dbReference type="Pfam" id="PF08424">
    <property type="entry name" value="NRDE-2"/>
    <property type="match status" value="1"/>
</dbReference>
<comment type="similarity">
    <text evidence="2">Belongs to the NRDE2 family.</text>
</comment>
<evidence type="ECO:0000313" key="5">
    <source>
        <dbReference type="EMBL" id="KKK13682.1"/>
    </source>
</evidence>
<comment type="subcellular location">
    <subcellularLocation>
        <location evidence="1">Nucleus</location>
    </subcellularLocation>
</comment>
<dbReference type="Proteomes" id="UP000034947">
    <property type="component" value="Unassembled WGS sequence"/>
</dbReference>
<dbReference type="PANTHER" id="PTHR13471:SF0">
    <property type="entry name" value="NUCLEAR EXOSOME REGULATOR NRDE2"/>
    <property type="match status" value="1"/>
</dbReference>
<dbReference type="InterPro" id="IPR011990">
    <property type="entry name" value="TPR-like_helical_dom_sf"/>
</dbReference>
<feature type="region of interest" description="Disordered" evidence="4">
    <location>
        <begin position="1"/>
        <end position="94"/>
    </location>
</feature>
<dbReference type="AlphaFoldDB" id="A0A0F8WR24"/>
<feature type="region of interest" description="Disordered" evidence="4">
    <location>
        <begin position="239"/>
        <end position="263"/>
    </location>
</feature>
<feature type="compositionally biased region" description="Basic residues" evidence="4">
    <location>
        <begin position="39"/>
        <end position="64"/>
    </location>
</feature>
<feature type="compositionally biased region" description="Basic and acidic residues" evidence="4">
    <location>
        <begin position="27"/>
        <end position="38"/>
    </location>
</feature>
<evidence type="ECO:0000256" key="3">
    <source>
        <dbReference type="ARBA" id="ARBA00023242"/>
    </source>
</evidence>
<evidence type="ECO:0008006" key="7">
    <source>
        <dbReference type="Google" id="ProtNLM"/>
    </source>
</evidence>
<dbReference type="GO" id="GO:0071013">
    <property type="term" value="C:catalytic step 2 spliceosome"/>
    <property type="evidence" value="ECO:0007669"/>
    <property type="project" value="TreeGrafter"/>
</dbReference>
<feature type="compositionally biased region" description="Basic and acidic residues" evidence="4">
    <location>
        <begin position="65"/>
        <end position="83"/>
    </location>
</feature>
<dbReference type="EMBL" id="JYKN01003176">
    <property type="protein sequence ID" value="KKK13682.1"/>
    <property type="molecule type" value="Genomic_DNA"/>
</dbReference>
<name>A0A0F8WR24_9EURO</name>
<evidence type="ECO:0000313" key="6">
    <source>
        <dbReference type="Proteomes" id="UP000034947"/>
    </source>
</evidence>
<protein>
    <recommendedName>
        <fullName evidence="7">DUF1740-domain-containing protein</fullName>
    </recommendedName>
</protein>
<dbReference type="VEuPathDB" id="FungiDB:P175DRAFT_0485124"/>
<proteinExistence type="inferred from homology"/>
<keyword evidence="6" id="KW-1185">Reference proteome</keyword>
<organism evidence="5 6">
    <name type="scientific">Aspergillus ochraceoroseus</name>
    <dbReference type="NCBI Taxonomy" id="138278"/>
    <lineage>
        <taxon>Eukaryota</taxon>
        <taxon>Fungi</taxon>
        <taxon>Dikarya</taxon>
        <taxon>Ascomycota</taxon>
        <taxon>Pezizomycotina</taxon>
        <taxon>Eurotiomycetes</taxon>
        <taxon>Eurotiomycetidae</taxon>
        <taxon>Eurotiales</taxon>
        <taxon>Aspergillaceae</taxon>
        <taxon>Aspergillus</taxon>
        <taxon>Aspergillus subgen. Nidulantes</taxon>
    </lineage>
</organism>
<evidence type="ECO:0000256" key="1">
    <source>
        <dbReference type="ARBA" id="ARBA00004123"/>
    </source>
</evidence>
<accession>A0A0F8WR24</accession>
<evidence type="ECO:0000256" key="4">
    <source>
        <dbReference type="SAM" id="MobiDB-lite"/>
    </source>
</evidence>
<dbReference type="PANTHER" id="PTHR13471">
    <property type="entry name" value="TETRATRICOPEPTIDE-LIKE HELICAL"/>
    <property type="match status" value="1"/>
</dbReference>